<dbReference type="AlphaFoldDB" id="A0A937IDI1"/>
<keyword evidence="2" id="KW-0997">Cell inner membrane</keyword>
<organism evidence="7 8">
    <name type="scientific">SAR86 cluster bacterium</name>
    <dbReference type="NCBI Taxonomy" id="2030880"/>
    <lineage>
        <taxon>Bacteria</taxon>
        <taxon>Pseudomonadati</taxon>
        <taxon>Pseudomonadota</taxon>
        <taxon>Gammaproteobacteria</taxon>
        <taxon>SAR86 cluster</taxon>
    </lineage>
</organism>
<keyword evidence="5" id="KW-0464">Manganese</keyword>
<evidence type="ECO:0000259" key="6">
    <source>
        <dbReference type="Pfam" id="PF00149"/>
    </source>
</evidence>
<evidence type="ECO:0000256" key="1">
    <source>
        <dbReference type="ARBA" id="ARBA00022475"/>
    </source>
</evidence>
<gene>
    <name evidence="7" type="ORF">ISQ64_04105</name>
</gene>
<name>A0A937IDI1_9GAMM</name>
<dbReference type="GO" id="GO:0009245">
    <property type="term" value="P:lipid A biosynthetic process"/>
    <property type="evidence" value="ECO:0007669"/>
    <property type="project" value="TreeGrafter"/>
</dbReference>
<proteinExistence type="predicted"/>
<feature type="non-terminal residue" evidence="7">
    <location>
        <position position="1"/>
    </location>
</feature>
<evidence type="ECO:0000313" key="8">
    <source>
        <dbReference type="Proteomes" id="UP000711391"/>
    </source>
</evidence>
<protein>
    <submittedName>
        <fullName evidence="7">UDP-2,3-diacylglucosamine diphosphatase</fullName>
    </submittedName>
</protein>
<dbReference type="Gene3D" id="3.60.21.10">
    <property type="match status" value="1"/>
</dbReference>
<dbReference type="EMBL" id="JADHQD010000026">
    <property type="protein sequence ID" value="MBL6818569.1"/>
    <property type="molecule type" value="Genomic_DNA"/>
</dbReference>
<evidence type="ECO:0000256" key="3">
    <source>
        <dbReference type="ARBA" id="ARBA00022723"/>
    </source>
</evidence>
<accession>A0A937IDI1</accession>
<dbReference type="Pfam" id="PF00149">
    <property type="entry name" value="Metallophos"/>
    <property type="match status" value="1"/>
</dbReference>
<keyword evidence="1" id="KW-1003">Cell membrane</keyword>
<dbReference type="Proteomes" id="UP000711391">
    <property type="component" value="Unassembled WGS sequence"/>
</dbReference>
<dbReference type="GO" id="GO:0046872">
    <property type="term" value="F:metal ion binding"/>
    <property type="evidence" value="ECO:0007669"/>
    <property type="project" value="UniProtKB-KW"/>
</dbReference>
<dbReference type="InterPro" id="IPR004843">
    <property type="entry name" value="Calcineurin-like_PHP"/>
</dbReference>
<keyword evidence="3" id="KW-0479">Metal-binding</keyword>
<feature type="domain" description="Calcineurin-like phosphoesterase" evidence="6">
    <location>
        <begin position="3"/>
        <end position="132"/>
    </location>
</feature>
<evidence type="ECO:0000256" key="4">
    <source>
        <dbReference type="ARBA" id="ARBA00023136"/>
    </source>
</evidence>
<dbReference type="PANTHER" id="PTHR34990">
    <property type="entry name" value="UDP-2,3-DIACYLGLUCOSAMINE HYDROLASE-RELATED"/>
    <property type="match status" value="1"/>
</dbReference>
<evidence type="ECO:0000256" key="5">
    <source>
        <dbReference type="ARBA" id="ARBA00023211"/>
    </source>
</evidence>
<sequence>TKVKYITGNHDDLLRLYQPLNLGNIELTEEFEYVSVKGKKLLIIHGDQFDMVTRYGRHLSILGDKIYTILLSLNKIFNFFRARLGYGHWSLSKYLKDKAKQLVNKASDYEESIIKECNSRGFDGIVCGHIHKAEIKLIDGIDYFNTGDWVESATALIEDHNGQFKLIDWREIETQEFKLLKAS</sequence>
<evidence type="ECO:0000313" key="7">
    <source>
        <dbReference type="EMBL" id="MBL6818569.1"/>
    </source>
</evidence>
<reference evidence="7" key="1">
    <citation type="submission" date="2020-10" db="EMBL/GenBank/DDBJ databases">
        <title>Microbiome of the Black Sea water column analyzed by genome centric metagenomics.</title>
        <authorList>
            <person name="Cabello-Yeves P.J."/>
            <person name="Callieri C."/>
            <person name="Picazo A."/>
            <person name="Mehrshad M."/>
            <person name="Haro-Moreno J.M."/>
            <person name="Roda-Garcia J."/>
            <person name="Dzembekova N."/>
            <person name="Slabakova V."/>
            <person name="Slabakova N."/>
            <person name="Moncheva S."/>
            <person name="Rodriguez-Valera F."/>
        </authorList>
    </citation>
    <scope>NUCLEOTIDE SEQUENCE</scope>
    <source>
        <strain evidence="7">BS307-5m-G50</strain>
    </source>
</reference>
<dbReference type="CDD" id="cd07398">
    <property type="entry name" value="MPP_YbbF-LpxH"/>
    <property type="match status" value="1"/>
</dbReference>
<dbReference type="PANTHER" id="PTHR34990:SF2">
    <property type="entry name" value="BLL8164 PROTEIN"/>
    <property type="match status" value="1"/>
</dbReference>
<comment type="caution">
    <text evidence="7">The sequence shown here is derived from an EMBL/GenBank/DDBJ whole genome shotgun (WGS) entry which is preliminary data.</text>
</comment>
<dbReference type="GO" id="GO:0016020">
    <property type="term" value="C:membrane"/>
    <property type="evidence" value="ECO:0007669"/>
    <property type="project" value="GOC"/>
</dbReference>
<dbReference type="SUPFAM" id="SSF56300">
    <property type="entry name" value="Metallo-dependent phosphatases"/>
    <property type="match status" value="1"/>
</dbReference>
<dbReference type="InterPro" id="IPR043461">
    <property type="entry name" value="LpxH-like"/>
</dbReference>
<keyword evidence="4" id="KW-0472">Membrane</keyword>
<evidence type="ECO:0000256" key="2">
    <source>
        <dbReference type="ARBA" id="ARBA00022519"/>
    </source>
</evidence>
<dbReference type="GO" id="GO:0008758">
    <property type="term" value="F:UDP-2,3-diacylglucosamine hydrolase activity"/>
    <property type="evidence" value="ECO:0007669"/>
    <property type="project" value="TreeGrafter"/>
</dbReference>
<dbReference type="InterPro" id="IPR029052">
    <property type="entry name" value="Metallo-depent_PP-like"/>
</dbReference>